<comment type="cofactor">
    <cofactor evidence="2 5 6">
        <name>pyridoxal 5'-phosphate</name>
        <dbReference type="ChEBI" id="CHEBI:597326"/>
    </cofactor>
</comment>
<evidence type="ECO:0000256" key="4">
    <source>
        <dbReference type="ARBA" id="ARBA00023235"/>
    </source>
</evidence>
<evidence type="ECO:0000313" key="10">
    <source>
        <dbReference type="Proteomes" id="UP000291525"/>
    </source>
</evidence>
<dbReference type="GO" id="GO:0009252">
    <property type="term" value="P:peptidoglycan biosynthetic process"/>
    <property type="evidence" value="ECO:0007669"/>
    <property type="project" value="TreeGrafter"/>
</dbReference>
<dbReference type="SUPFAM" id="SSF51419">
    <property type="entry name" value="PLP-binding barrel"/>
    <property type="match status" value="1"/>
</dbReference>
<dbReference type="PROSITE" id="PS00395">
    <property type="entry name" value="ALANINE_RACEMASE"/>
    <property type="match status" value="1"/>
</dbReference>
<dbReference type="OrthoDB" id="9813814at2"/>
<dbReference type="GO" id="GO:0030170">
    <property type="term" value="F:pyridoxal phosphate binding"/>
    <property type="evidence" value="ECO:0007669"/>
    <property type="project" value="UniProtKB-UniRule"/>
</dbReference>
<dbReference type="Proteomes" id="UP000291525">
    <property type="component" value="Unassembled WGS sequence"/>
</dbReference>
<dbReference type="Gene3D" id="2.40.37.10">
    <property type="entry name" value="Lyase, Ornithine Decarboxylase, Chain A, domain 1"/>
    <property type="match status" value="1"/>
</dbReference>
<dbReference type="InterPro" id="IPR000821">
    <property type="entry name" value="Ala_racemase"/>
</dbReference>
<evidence type="ECO:0000259" key="8">
    <source>
        <dbReference type="SMART" id="SM01005"/>
    </source>
</evidence>
<comment type="similarity">
    <text evidence="5">Belongs to the alanine racemase family.</text>
</comment>
<dbReference type="EMBL" id="SHGT01000010">
    <property type="protein sequence ID" value="TAA14217.1"/>
    <property type="molecule type" value="Genomic_DNA"/>
</dbReference>
<dbReference type="InterPro" id="IPR009006">
    <property type="entry name" value="Ala_racemase/Decarboxylase_C"/>
</dbReference>
<reference evidence="9 10" key="1">
    <citation type="submission" date="2019-02" db="EMBL/GenBank/DDBJ databases">
        <title>First genome of the species Streptococcus parasuis.</title>
        <authorList>
            <person name="Stevens M.J.A."/>
            <person name="Stephan R."/>
        </authorList>
    </citation>
    <scope>NUCLEOTIDE SEQUENCE [LARGE SCALE GENOMIC DNA]</scope>
    <source>
        <strain evidence="9 10">4253</strain>
    </source>
</reference>
<dbReference type="PANTHER" id="PTHR30511">
    <property type="entry name" value="ALANINE RACEMASE"/>
    <property type="match status" value="1"/>
</dbReference>
<evidence type="ECO:0000256" key="7">
    <source>
        <dbReference type="PIRSR" id="PIRSR600821-52"/>
    </source>
</evidence>
<dbReference type="UniPathway" id="UPA00042">
    <property type="reaction ID" value="UER00497"/>
</dbReference>
<feature type="active site" description="Proton acceptor; specific for D-alanine" evidence="5">
    <location>
        <position position="40"/>
    </location>
</feature>
<protein>
    <recommendedName>
        <fullName evidence="5">Alanine racemase</fullName>
        <ecNumber evidence="5">5.1.1.1</ecNumber>
    </recommendedName>
</protein>
<dbReference type="CDD" id="cd00430">
    <property type="entry name" value="PLPDE_III_AR"/>
    <property type="match status" value="1"/>
</dbReference>
<evidence type="ECO:0000256" key="3">
    <source>
        <dbReference type="ARBA" id="ARBA00022898"/>
    </source>
</evidence>
<dbReference type="GO" id="GO:0030632">
    <property type="term" value="P:D-alanine biosynthetic process"/>
    <property type="evidence" value="ECO:0007669"/>
    <property type="project" value="UniProtKB-UniRule"/>
</dbReference>
<dbReference type="EC" id="5.1.1.1" evidence="5"/>
<feature type="binding site" evidence="5 7">
    <location>
        <position position="310"/>
    </location>
    <ligand>
        <name>substrate</name>
    </ligand>
</feature>
<accession>A0A4Q8L3E3</accession>
<feature type="domain" description="Alanine racemase C-terminal" evidence="8">
    <location>
        <begin position="242"/>
        <end position="367"/>
    </location>
</feature>
<dbReference type="PRINTS" id="PR00992">
    <property type="entry name" value="ALARACEMASE"/>
</dbReference>
<dbReference type="GO" id="GO:0005829">
    <property type="term" value="C:cytosol"/>
    <property type="evidence" value="ECO:0007669"/>
    <property type="project" value="TreeGrafter"/>
</dbReference>
<evidence type="ECO:0000256" key="6">
    <source>
        <dbReference type="PIRSR" id="PIRSR600821-50"/>
    </source>
</evidence>
<keyword evidence="3 5" id="KW-0663">Pyridoxal phosphate</keyword>
<gene>
    <name evidence="9" type="ORF">EXW74_02855</name>
</gene>
<proteinExistence type="inferred from homology"/>
<evidence type="ECO:0000256" key="2">
    <source>
        <dbReference type="ARBA" id="ARBA00001933"/>
    </source>
</evidence>
<dbReference type="SUPFAM" id="SSF50621">
    <property type="entry name" value="Alanine racemase C-terminal domain-like"/>
    <property type="match status" value="1"/>
</dbReference>
<comment type="function">
    <text evidence="5">Catalyzes the interconversion of L-alanine and D-alanine. May also act on other amino acids.</text>
</comment>
<feature type="binding site" evidence="5 7">
    <location>
        <position position="136"/>
    </location>
    <ligand>
        <name>substrate</name>
    </ligand>
</feature>
<sequence>MIESDHRPSYIEVQLDAIAANLEQVIEPLPRKTQAFAVIKANAYGHGAVAVARRLASQVAGFCVSNLDEAFELRQAGIEHPILILGVIPVDDLHLALKLNISVTLASLEWLELVKASGQDLAGLAVHVKLDTGMGRIGFRDWSELEKVLDLMSEMDLEFEGIFTHFATADEEDAHYFHEQLTRFKKWLDRLPELPRWIHASNSATSIWHADTVFNMVRLGDVLYGLNPSGRTLDLPFKLQPALGLYSELVHVKQVEAGTFLGYGSTYQSSETEWIGTIPVGYADGVVRRLQGFHVLVDGQYCEIIGRISMDQMTIRLPKSYQVGTKVTLIGREEDKEITVQEWADYVGTINYEIVCLLTDRLPRKHQ</sequence>
<dbReference type="FunFam" id="2.40.37.10:FF:000006">
    <property type="entry name" value="Alanine racemase"/>
    <property type="match status" value="1"/>
</dbReference>
<name>A0A4Q8L3E3_9STRE</name>
<dbReference type="InterPro" id="IPR001608">
    <property type="entry name" value="Ala_racemase_N"/>
</dbReference>
<dbReference type="RefSeq" id="WP_130554624.1">
    <property type="nucleotide sequence ID" value="NZ_CP128410.1"/>
</dbReference>
<comment type="catalytic activity">
    <reaction evidence="1 5">
        <text>L-alanine = D-alanine</text>
        <dbReference type="Rhea" id="RHEA:20249"/>
        <dbReference type="ChEBI" id="CHEBI:57416"/>
        <dbReference type="ChEBI" id="CHEBI:57972"/>
        <dbReference type="EC" id="5.1.1.1"/>
    </reaction>
</comment>
<feature type="modified residue" description="N6-(pyridoxal phosphate)lysine" evidence="5 6">
    <location>
        <position position="40"/>
    </location>
</feature>
<dbReference type="NCBIfam" id="TIGR00492">
    <property type="entry name" value="alr"/>
    <property type="match status" value="1"/>
</dbReference>
<evidence type="ECO:0000256" key="1">
    <source>
        <dbReference type="ARBA" id="ARBA00000316"/>
    </source>
</evidence>
<dbReference type="InterPro" id="IPR011079">
    <property type="entry name" value="Ala_racemase_C"/>
</dbReference>
<dbReference type="GO" id="GO:0008784">
    <property type="term" value="F:alanine racemase activity"/>
    <property type="evidence" value="ECO:0007669"/>
    <property type="project" value="UniProtKB-UniRule"/>
</dbReference>
<dbReference type="SMART" id="SM01005">
    <property type="entry name" value="Ala_racemase_C"/>
    <property type="match status" value="1"/>
</dbReference>
<dbReference type="FunFam" id="3.20.20.10:FF:000002">
    <property type="entry name" value="Alanine racemase"/>
    <property type="match status" value="1"/>
</dbReference>
<feature type="active site" description="Proton acceptor; specific for L-alanine" evidence="5">
    <location>
        <position position="263"/>
    </location>
</feature>
<evidence type="ECO:0000256" key="5">
    <source>
        <dbReference type="HAMAP-Rule" id="MF_01201"/>
    </source>
</evidence>
<dbReference type="Gene3D" id="3.20.20.10">
    <property type="entry name" value="Alanine racemase"/>
    <property type="match status" value="1"/>
</dbReference>
<dbReference type="Pfam" id="PF01168">
    <property type="entry name" value="Ala_racemase_N"/>
    <property type="match status" value="1"/>
</dbReference>
<keyword evidence="4 5" id="KW-0413">Isomerase</keyword>
<dbReference type="AlphaFoldDB" id="A0A4Q8L3E3"/>
<comment type="pathway">
    <text evidence="5">Amino-acid biosynthesis; D-alanine biosynthesis; D-alanine from L-alanine: step 1/1.</text>
</comment>
<dbReference type="HAMAP" id="MF_01201">
    <property type="entry name" value="Ala_racemase"/>
    <property type="match status" value="1"/>
</dbReference>
<comment type="caution">
    <text evidence="9">The sequence shown here is derived from an EMBL/GenBank/DDBJ whole genome shotgun (WGS) entry which is preliminary data.</text>
</comment>
<dbReference type="PANTHER" id="PTHR30511:SF0">
    <property type="entry name" value="ALANINE RACEMASE, CATABOLIC-RELATED"/>
    <property type="match status" value="1"/>
</dbReference>
<organism evidence="9 10">
    <name type="scientific">Streptococcus parasuis</name>
    <dbReference type="NCBI Taxonomy" id="1501662"/>
    <lineage>
        <taxon>Bacteria</taxon>
        <taxon>Bacillati</taxon>
        <taxon>Bacillota</taxon>
        <taxon>Bacilli</taxon>
        <taxon>Lactobacillales</taxon>
        <taxon>Streptococcaceae</taxon>
        <taxon>Streptococcus</taxon>
    </lineage>
</organism>
<dbReference type="Pfam" id="PF00842">
    <property type="entry name" value="Ala_racemase_C"/>
    <property type="match status" value="1"/>
</dbReference>
<evidence type="ECO:0000313" key="9">
    <source>
        <dbReference type="EMBL" id="TAA14217.1"/>
    </source>
</evidence>
<dbReference type="InterPro" id="IPR029066">
    <property type="entry name" value="PLP-binding_barrel"/>
</dbReference>
<dbReference type="InterPro" id="IPR020622">
    <property type="entry name" value="Ala_racemase_pyridoxalP-BS"/>
</dbReference>